<feature type="compositionally biased region" description="Polar residues" evidence="1">
    <location>
        <begin position="36"/>
        <end position="46"/>
    </location>
</feature>
<keyword evidence="4" id="KW-1185">Reference proteome</keyword>
<dbReference type="RefSeq" id="WP_332519043.1">
    <property type="nucleotide sequence ID" value="NZ_JANRHA010000001.1"/>
</dbReference>
<comment type="caution">
    <text evidence="3">The sequence shown here is derived from an EMBL/GenBank/DDBJ whole genome shotgun (WGS) entry which is preliminary data.</text>
</comment>
<name>A0A9X4LXX6_9ACTN</name>
<sequence length="155" mass="15767">MTVTVSPSPTRHRVRFRRAALPLAALALAATASACTSTGTPESTGQGSPVPPATAAPAPGGATLPGGVSAAVAQKLCDSLESQLQSMRTYTLTPGKITLNGVVATWATQNGINVVDLATHKERVDAITQAQCPQVRTDVTKALEIPDLASGLLGI</sequence>
<feature type="region of interest" description="Disordered" evidence="1">
    <location>
        <begin position="36"/>
        <end position="62"/>
    </location>
</feature>
<evidence type="ECO:0000256" key="1">
    <source>
        <dbReference type="SAM" id="MobiDB-lite"/>
    </source>
</evidence>
<feature type="chain" id="PRO_5040782210" description="Lipoprotein" evidence="2">
    <location>
        <begin position="35"/>
        <end position="155"/>
    </location>
</feature>
<dbReference type="Proteomes" id="UP001152755">
    <property type="component" value="Unassembled WGS sequence"/>
</dbReference>
<feature type="signal peptide" evidence="2">
    <location>
        <begin position="1"/>
        <end position="34"/>
    </location>
</feature>
<evidence type="ECO:0008006" key="5">
    <source>
        <dbReference type="Google" id="ProtNLM"/>
    </source>
</evidence>
<evidence type="ECO:0000313" key="4">
    <source>
        <dbReference type="Proteomes" id="UP001152755"/>
    </source>
</evidence>
<organism evidence="3 4">
    <name type="scientific">Speluncibacter jeojiensis</name>
    <dbReference type="NCBI Taxonomy" id="2710754"/>
    <lineage>
        <taxon>Bacteria</taxon>
        <taxon>Bacillati</taxon>
        <taxon>Actinomycetota</taxon>
        <taxon>Actinomycetes</taxon>
        <taxon>Mycobacteriales</taxon>
        <taxon>Speluncibacteraceae</taxon>
        <taxon>Speluncibacter</taxon>
    </lineage>
</organism>
<protein>
    <recommendedName>
        <fullName evidence="5">Lipoprotein</fullName>
    </recommendedName>
</protein>
<dbReference type="EMBL" id="JANRHA010000001">
    <property type="protein sequence ID" value="MDG3013360.1"/>
    <property type="molecule type" value="Genomic_DNA"/>
</dbReference>
<dbReference type="AlphaFoldDB" id="A0A9X4LXX6"/>
<evidence type="ECO:0000313" key="3">
    <source>
        <dbReference type="EMBL" id="MDG3013360.1"/>
    </source>
</evidence>
<evidence type="ECO:0000256" key="2">
    <source>
        <dbReference type="SAM" id="SignalP"/>
    </source>
</evidence>
<reference evidence="3" key="1">
    <citation type="submission" date="2022-08" db="EMBL/GenBank/DDBJ databases">
        <title>Genome analysis of Corynebacteriales strain.</title>
        <authorList>
            <person name="Lee S.D."/>
        </authorList>
    </citation>
    <scope>NUCLEOTIDE SEQUENCE</scope>
    <source>
        <strain evidence="3">D3-21</strain>
    </source>
</reference>
<accession>A0A9X4LXX6</accession>
<proteinExistence type="predicted"/>
<gene>
    <name evidence="3" type="ORF">NVS88_02190</name>
</gene>
<keyword evidence="2" id="KW-0732">Signal</keyword>